<dbReference type="Pfam" id="PF00028">
    <property type="entry name" value="Cadherin"/>
    <property type="match status" value="9"/>
</dbReference>
<feature type="region of interest" description="Disordered" evidence="10">
    <location>
        <begin position="4086"/>
        <end position="4147"/>
    </location>
</feature>
<dbReference type="GO" id="GO:0007156">
    <property type="term" value="P:homophilic cell adhesion via plasma membrane adhesion molecules"/>
    <property type="evidence" value="ECO:0007669"/>
    <property type="project" value="InterPro"/>
</dbReference>
<evidence type="ECO:0000256" key="5">
    <source>
        <dbReference type="ARBA" id="ARBA00022737"/>
    </source>
</evidence>
<evidence type="ECO:0000256" key="3">
    <source>
        <dbReference type="ARBA" id="ARBA00022692"/>
    </source>
</evidence>
<dbReference type="Gene3D" id="2.60.40.2810">
    <property type="match status" value="1"/>
</dbReference>
<feature type="compositionally biased region" description="Polar residues" evidence="10">
    <location>
        <begin position="4200"/>
        <end position="4217"/>
    </location>
</feature>
<keyword evidence="3" id="KW-0812">Transmembrane</keyword>
<accession>A0A5C5XIR4</accession>
<feature type="domain" description="Cadherin" evidence="11">
    <location>
        <begin position="2757"/>
        <end position="2860"/>
    </location>
</feature>
<keyword evidence="8" id="KW-0472">Membrane</keyword>
<feature type="compositionally biased region" description="Low complexity" evidence="10">
    <location>
        <begin position="4528"/>
        <end position="4542"/>
    </location>
</feature>
<dbReference type="InterPro" id="IPR015919">
    <property type="entry name" value="Cadherin-like_sf"/>
</dbReference>
<sequence>MLLRHWLDLLPVKLSWVSRFGKLPRRRLRRMRRPAPFHVAADVLETRQLLSATAVDDQFSVQYDPDTTALELAILANDLGVTTETVSLIDGTGAAVSVLTGAWGELEVRDNGVDPLAILYDPTDGYEATFSFDYQLSDGTNTTTASVELAVDGELAPLAIADAVTVVAGDAVSIDPLSNDADPEGTPLTLISVSGGTAGTASLTRFIPPSLASEYQGYQYEYSTIDDYVNSYYGSWSDYFQYYGNPTDDRMVVEYVSTDTTFQGDEILSYVVEDAAGWQSTGTIIVTVLANQAPLTANDTASVVAGESVYVDPLANDSDPEGTQLTLISVSSATAGTVAVTRYIPPALAAEYEMNGSEYATIDDFVDSWYMGWDYYFQNYGNPADNRMVVEYSSTDPNYSGTDTFTYVVEDAAGIQSTGTVTITVTANQTPSTVNDTVTVNAGEVVTLDPLTNDSDPEGTSLTLLSVTGAAEGTVAIVRYVPPSLQNEYQSSGGEYGSLDDYVQYSYGSWESYFQYYGNPADDRFIVQYTSTNPSFTGDDLFTYTVEDAAGLQSTGTVTVTVLGNQAPTAIADTVQVIAGGTVKFDPLVNDSDPEGSVLKLISAAGATYGTVALARVVSASLQSEFDYEAQYGYYTTIDDYVSSYYGGWDNYYQYYFYGDPADINRFELRYVSTDPLFSGDDTFTYVVEDAVGLQSIGTVTVQVQPNQAPLTSADSASVVAGDSVSIDPLANDNDPEGTSLTLLSVTGALEGTSVVTRYIPPALASEYESYTYEYATIDDYVNSYYGGWDYYFQNDGNSADNRMIVKYTSTNSAFSGQEVLAYTVADADGIQNTGSITITVIGNQAPTVIDDIYSVLPGESVILNLLDNDSDPEGSALSLISISTPNGGVISQQPDVSQSIWDDWINNGQYYGYGSFEDYYNSYYNYDGNQPLQYKSVYTPNAGFSGDDLFTYVVADAFGVQSTGSVTVSVQANQAPIAVNDSYNVLPGESVTLDLLANDSDPEGHALTIQSIDSPAGGTVSLAPDVSQSIWDDWINNGQYYGYSSFEDWYNSYYNYEGQQPLLYQYVYTPNTGFGGADTFNYTVVDSQGATSTGSVTVNVAGNQAPTVVDDSYNISSGESVTLDLLANDSDPEGHALAIQSIDSPTGGTVSLAPDVSQFIWDNWSDYGQYDGYGSFEDWYNSYYNYEGQQPLTYQYVYTPNIGFGGADTFNYTVVDSQGATSTGSVSVNVAANQAPVTVDDTATVVAGESVTIDPISNDSDPESGALTLISVSGATAGTATLVRYIPPALASEYQNYIHEYATIDDYVNSYFGSWDSYFHTYGNPADNRMIVQYSSTNLGFSGTETLTYVVKDSQTAQSTGTITVTVQPNQAPVATPDDVIVNANESVTFDPLANDSDPEGTPLTLISISAGSAGTATLIRYIPPSLQSDYDMNGSGYATIDDFVDSWYMGWDYYFQNYGNPADDRMVVEYVRTNPTVAGNDTLTYVVADAVGNQSTGTINVTLLGDTPPSFDDPGYQFTLAENSADGTSVGFVSATDPDPAQTLSYTITTGNDAGAFVIDSVTGELTVADFSLLDFEVTPSFELLVSATNTYGISATATVAISLTDEDDPLHVLDVTWSISELANSGDIVGTITVAQPNAGVSYTYAITSGNEAGNFDIDAATGVVTVSSTATLDYETSPSHELAITVTSSETETVTSTATVNLIDVNESPGFDQSSYSFSLPEHSSAGTLIGQVTASDVDAGDQLTYSLVSDDDAALFEINANTGEISLAAGANLDYESGITSYTATVQVTDAGTPGLIDTTTITLQITDIIETLTFSEPGYVFEFLENTSTDQAIGFVNASGSSGGSLLSYSLTPGEDAELFEIDANTGELTFASGMVLDFESGITSYTVTVHVTDGGSPALTDTATVTVNITDVDENPVFENFIASIVISDQTENGTVIGQVTAIDPDAAQVGISYAITGGTGQSAFTINSATGEIQVSDNSSFDATITPSLTLEVMATEAGSPGLSSIATVTIQFSEAQPLVQDDYEVMQAGTWITIDLLANDLGWEGIELSISELAGELTPEVSVALTYGTVVLQPKVSEALLNEFTVAGGLATWGSLRNYVNDRFGDDDLNSIDWFDESLDWTGEEDPLAEVEFDKQDNGFDSYYRQLGNPQDRGKYVLYYVSHDPNTTGQETFDYSVTDADGRTATACVTIEIVDGAPVTNAPPVPVADAYTVATDQVLEVAFAEYGLLKNDVDRDGDSLQVTLVSGPLNGQLTLQSDGTFSYTPDAGFSGFDSFQYTVNDGTNSDTAPQTVQLLVSEELLIPDPLAINVNVGTTAWIDPLADLELEFDTPGSLQLIDVSGGVSGTAVVAYAVPISLQTQYESSGGDQRHGSLETFISTHYGTLEDYIRSYGSSDDALALGISYTNNSLAAGQTEDLTYVLRDAQGHLLFGTLTVTGVASSNSAPVAGDDDLIVERDGFLRFDPRDLDTDADGDTLVFTILDEPQHGTLTEQIDGSLVYRPDLGYEGIETLTYEVSDGVLSDTGTITITVRHGITTNNAPVLADQAVNLSEDATLGTTVVVGNLASDADLDTLTYRIASGNSAGLFAIDSTTGEITLASTDSLDWETTDSYTLMVEVTDDGFPNVTTSAEYLITILDANDAPIVTTETFILSEDAINGTIAGTVSGTEADAGQSLAYSITAGNTNNTFAIDTTTGEITLTDATQLQYGTNYSLTVQATDDDAITPLSGTGTITILVAGVGGNANSAPVLNDDSFTIDEDTAGGSLVTTLSASDADTGDTLSYHIVSGNEYGDFQLDAATGALTVTPHAPLDFETISTYTLVIEVRDNGLPALTDTATITITLDDVNEAPIILTETLTMLDDLEQNDAVGKILATDVDATTTLTYAIVSDSSGGVFAIDANTGEVTVASATPGFDAETTPEYTLEIQVSDGTNSTTKTVMIEVVEQTKTAAQKTLEELLGYATFAEDVLETPVTLPGLGLIPEFESAELGDYLPDFISEWTLAETYPGTSSVGLTTTSLDETLAPELITFTIGTLSIDQVIDGDRTSTGSYTDADNWTYTETVDRLITWTLSYDEDENDPDDLELTATRTRADQFSWTIEMIAGVFSYTLERIRSTEAMREDTFVYNLSGQTSTTDEDGWVSTLLVGNSTDPNLPSTYHATGTQSFTLDATGSRDETGSTPVVVDSYDLEMSVSGDYEYVTTISTHSPLEGGTEPSSLIVSTDSASGQAEWSFVGSRTETGDGTDLTSFDESYSYTGSGDDTYELVSDGTFDELETKPETLTLIIDEETEETEDVDYDVTTHLIGTTFFSDSGTAHFEFELEAEQHRDAQGVESELIDVTYMGDGTSSFEIDDQTTTFISSVDVVTGDITEMTLTDLIRETGSLNYFVGSANGIDAATGSSELTTQGASSGSASSYYAESGSSTFEYDLTTDINVYEDVLRDENDAIISSHLVLTSHDRLRTATPDGQADTYLLTDFRTASRDGATDTGSFDTYFDASGHTETLTYYYEKFTPQELNEVDGNGDPLSITTATETVYDYSSGTDSWSSISTSDGDFEINADTGYSRITTESTYDDQSSGSYDYATGFESDISNSTFTHYLPEGADPGDPLEHDIASVTQHEKFIEGTLDLTDPASLASGTTSAVDLDGNPVTTGPVSWSSSASGNGLFEVITQTFDVDDDGTIEEGEQQATTRIESYDEYASGNPRDVNGDPITGAGVFTSYLLNITATDEDNTDPELDINTSNFESYWESGILQSIEDAHGFVDLEITDVQTTETDWEDELAELLEPQALRTLPEPEPEPEAPEPEPADTAVVTLISDDYYRFDDIYNYSYESVTGSSYTERGVGNQNRVHYATGQGEAGLNSQSHSWYLETLSVDEDETIDAYTESGVTDTTIGIRNSSESLRSVEDSITQESLIIPDTAITFNYQSGDREVMSSSFKASTGFSSLENQFSSAHTVASKPPKVVNQQTGELEADPAADADGYIYETTTGASASVLESGTTNYQSRENYRKDHHALVSSGGYDVNESSVILPIVEESHQTQNAWSNGTEGYYFAAGSATTAVDDLVTSSSYSRNDIPFSTDFSTHDSNSTSSSGNDSTTSVSHVETTTTETMTSESSSQSRSGKDDQGRPFADSGTYEQFDRNTTELVIDYGHLIDTQGSHELPTFYDNETFESIDYKSNAISTNRFSLTNGVRNSQSQNERTTSSGYSMTKEGTGRNRAFEIVFMNTDGQVGLDIAFGSYNQSSAFWLIKEETRNNNGRVDHHSKEDSSFNQTSRNNIHKFTQLLSSSPGTYVNSVSGTKTRTLTSYLDKEVYLSNYTGGQNQIHIKDGYQVGSKDDVIYQMKQVDDPGSAGGPNIVTLLPTTTVDTEYSFGGDFDGTGSIDAGGTVNWTSVTSEARSNGNVTPGNSDWDASLTLEDYLGSGFGGVYAYIPVDASQDLIQLWQNDFQAPILDGLQQVDPHTPEHAGGRTNDTQFVTEQSNGNHNTNYQLNGAYQNLDPNTTIDFETPWGLLSGLKNTEETSSSEPDSEPTAGEGTEGEECDCACGEGLSPTLTAIHTYEIWDDAGTPDFPDDDVLIGYAVTEFYGEPWGNTTIYDMDGNEVEPDENGEYPPQYNAQNSDWRLINAENFSTVVNALANEKHLAEPKEPEYQISQIVSAITNFAGQAAQFYVTGQIPLTSVKDFSVNPYNPFQSELEIYSIISSYFFGHETYSENDGDGTPDGFGRDGVIGGFTGPIYNRISPPDPSLYDRNVTGGRGTFYYDSVYGPFDNFLLGVPLNRDASGNEATATDEALRGTFDAVFWALPNILKRANKLRNVNKCNNASLPNPAHNAANANKLSIHLRNQEIYGKAGSKTLQNGRIRYYGPISPATKPGIMSGRRVVKEWDPVTGRTRVWNETLDHNGRVIIVRPQTEGPKIHYIFDRDGNLLESF</sequence>
<dbReference type="EMBL" id="SJPG01000001">
    <property type="protein sequence ID" value="TWT61732.1"/>
    <property type="molecule type" value="Genomic_DNA"/>
</dbReference>
<dbReference type="OrthoDB" id="9805159at2"/>
<feature type="domain" description="Cadherin" evidence="11">
    <location>
        <begin position="2550"/>
        <end position="2653"/>
    </location>
</feature>
<feature type="domain" description="Cadherin" evidence="11">
    <location>
        <begin position="1621"/>
        <end position="1715"/>
    </location>
</feature>
<keyword evidence="2" id="KW-0245">EGF-like domain</keyword>
<dbReference type="GO" id="GO:0016342">
    <property type="term" value="C:catenin complex"/>
    <property type="evidence" value="ECO:0007669"/>
    <property type="project" value="TreeGrafter"/>
</dbReference>
<dbReference type="NCBIfam" id="NF012211">
    <property type="entry name" value="tand_rpt_95"/>
    <property type="match status" value="4"/>
</dbReference>
<feature type="region of interest" description="Disordered" evidence="10">
    <location>
        <begin position="4523"/>
        <end position="4548"/>
    </location>
</feature>
<dbReference type="FunFam" id="2.60.40.60:FF:000058">
    <property type="entry name" value="FAT atypical cadherin 3"/>
    <property type="match status" value="1"/>
</dbReference>
<organism evidence="12 13">
    <name type="scientific">Rubinisphaera italica</name>
    <dbReference type="NCBI Taxonomy" id="2527969"/>
    <lineage>
        <taxon>Bacteria</taxon>
        <taxon>Pseudomonadati</taxon>
        <taxon>Planctomycetota</taxon>
        <taxon>Planctomycetia</taxon>
        <taxon>Planctomycetales</taxon>
        <taxon>Planctomycetaceae</taxon>
        <taxon>Rubinisphaera</taxon>
    </lineage>
</organism>
<evidence type="ECO:0000313" key="13">
    <source>
        <dbReference type="Proteomes" id="UP000316095"/>
    </source>
</evidence>
<dbReference type="Pfam" id="PF17963">
    <property type="entry name" value="Big_9"/>
    <property type="match status" value="2"/>
</dbReference>
<keyword evidence="9" id="KW-1015">Disulfide bond</keyword>
<gene>
    <name evidence="12" type="ORF">Pan54_24690</name>
</gene>
<dbReference type="Pfam" id="PF17803">
    <property type="entry name" value="Cadherin_4"/>
    <property type="match status" value="10"/>
</dbReference>
<feature type="domain" description="Cadherin" evidence="11">
    <location>
        <begin position="1716"/>
        <end position="1825"/>
    </location>
</feature>
<dbReference type="CDD" id="cd11304">
    <property type="entry name" value="Cadherin_repeat"/>
    <property type="match status" value="8"/>
</dbReference>
<keyword evidence="6" id="KW-0106">Calcium</keyword>
<dbReference type="PRINTS" id="PR00205">
    <property type="entry name" value="CADHERIN"/>
</dbReference>
<dbReference type="InterPro" id="IPR002126">
    <property type="entry name" value="Cadherin-like_dom"/>
</dbReference>
<feature type="domain" description="Cadherin" evidence="11">
    <location>
        <begin position="1926"/>
        <end position="2032"/>
    </location>
</feature>
<dbReference type="GO" id="GO:0045296">
    <property type="term" value="F:cadherin binding"/>
    <property type="evidence" value="ECO:0007669"/>
    <property type="project" value="TreeGrafter"/>
</dbReference>
<feature type="domain" description="Cadherin" evidence="11">
    <location>
        <begin position="1821"/>
        <end position="1925"/>
    </location>
</feature>
<keyword evidence="7" id="KW-1133">Transmembrane helix</keyword>
<evidence type="ECO:0000259" key="11">
    <source>
        <dbReference type="PROSITE" id="PS50268"/>
    </source>
</evidence>
<evidence type="ECO:0000313" key="12">
    <source>
        <dbReference type="EMBL" id="TWT61732.1"/>
    </source>
</evidence>
<evidence type="ECO:0000256" key="2">
    <source>
        <dbReference type="ARBA" id="ARBA00022536"/>
    </source>
</evidence>
<comment type="subcellular location">
    <subcellularLocation>
        <location evidence="1">Membrane</location>
        <topology evidence="1">Single-pass membrane protein</topology>
    </subcellularLocation>
</comment>
<dbReference type="GO" id="GO:0005509">
    <property type="term" value="F:calcium ion binding"/>
    <property type="evidence" value="ECO:0007669"/>
    <property type="project" value="InterPro"/>
</dbReference>
<feature type="compositionally biased region" description="Low complexity" evidence="10">
    <location>
        <begin position="4086"/>
        <end position="4128"/>
    </location>
</feature>
<dbReference type="InterPro" id="IPR039808">
    <property type="entry name" value="Cadherin"/>
</dbReference>
<evidence type="ECO:0000256" key="8">
    <source>
        <dbReference type="ARBA" id="ARBA00023136"/>
    </source>
</evidence>
<feature type="domain" description="Cadherin" evidence="11">
    <location>
        <begin position="2859"/>
        <end position="2962"/>
    </location>
</feature>
<evidence type="ECO:0000256" key="1">
    <source>
        <dbReference type="ARBA" id="ARBA00004167"/>
    </source>
</evidence>
<dbReference type="Gene3D" id="2.60.40.60">
    <property type="entry name" value="Cadherins"/>
    <property type="match status" value="9"/>
</dbReference>
<feature type="domain" description="Cadherin" evidence="11">
    <location>
        <begin position="2652"/>
        <end position="2758"/>
    </location>
</feature>
<protein>
    <submittedName>
        <fullName evidence="12">Cadherin domain protein</fullName>
    </submittedName>
</protein>
<feature type="domain" description="Cadherin" evidence="11">
    <location>
        <begin position="1514"/>
        <end position="1614"/>
    </location>
</feature>
<dbReference type="GO" id="GO:0008013">
    <property type="term" value="F:beta-catenin binding"/>
    <property type="evidence" value="ECO:0007669"/>
    <property type="project" value="TreeGrafter"/>
</dbReference>
<dbReference type="SMART" id="SM00112">
    <property type="entry name" value="CA"/>
    <property type="match status" value="9"/>
</dbReference>
<dbReference type="GO" id="GO:0016477">
    <property type="term" value="P:cell migration"/>
    <property type="evidence" value="ECO:0007669"/>
    <property type="project" value="TreeGrafter"/>
</dbReference>
<reference evidence="12 13" key="1">
    <citation type="submission" date="2019-02" db="EMBL/GenBank/DDBJ databases">
        <title>Deep-cultivation of Planctomycetes and their phenomic and genomic characterization uncovers novel biology.</title>
        <authorList>
            <person name="Wiegand S."/>
            <person name="Jogler M."/>
            <person name="Boedeker C."/>
            <person name="Pinto D."/>
            <person name="Vollmers J."/>
            <person name="Rivas-Marin E."/>
            <person name="Kohn T."/>
            <person name="Peeters S.H."/>
            <person name="Heuer A."/>
            <person name="Rast P."/>
            <person name="Oberbeckmann S."/>
            <person name="Bunk B."/>
            <person name="Jeske O."/>
            <person name="Meyerdierks A."/>
            <person name="Storesund J.E."/>
            <person name="Kallscheuer N."/>
            <person name="Luecker S."/>
            <person name="Lage O.M."/>
            <person name="Pohl T."/>
            <person name="Merkel B.J."/>
            <person name="Hornburger P."/>
            <person name="Mueller R.-W."/>
            <person name="Bruemmer F."/>
            <person name="Labrenz M."/>
            <person name="Spormann A.M."/>
            <person name="Op Den Camp H."/>
            <person name="Overmann J."/>
            <person name="Amann R."/>
            <person name="Jetten M.S.M."/>
            <person name="Mascher T."/>
            <person name="Medema M.H."/>
            <person name="Devos D.P."/>
            <person name="Kaster A.-K."/>
            <person name="Ovreas L."/>
            <person name="Rohde M."/>
            <person name="Galperin M.Y."/>
            <person name="Jogler C."/>
        </authorList>
    </citation>
    <scope>NUCLEOTIDE SEQUENCE [LARGE SCALE GENOMIC DNA]</scope>
    <source>
        <strain evidence="12 13">Pan54</strain>
    </source>
</reference>
<evidence type="ECO:0000256" key="9">
    <source>
        <dbReference type="ARBA" id="ARBA00023157"/>
    </source>
</evidence>
<dbReference type="RefSeq" id="WP_146503681.1">
    <property type="nucleotide sequence ID" value="NZ_SJPG01000001.1"/>
</dbReference>
<dbReference type="Gene3D" id="2.60.40.3440">
    <property type="match status" value="5"/>
</dbReference>
<dbReference type="PANTHER" id="PTHR24027">
    <property type="entry name" value="CADHERIN-23"/>
    <property type="match status" value="1"/>
</dbReference>
<feature type="region of interest" description="Disordered" evidence="10">
    <location>
        <begin position="4200"/>
        <end position="4221"/>
    </location>
</feature>
<name>A0A5C5XIR4_9PLAN</name>
<proteinExistence type="predicted"/>
<dbReference type="SUPFAM" id="SSF49313">
    <property type="entry name" value="Cadherin-like"/>
    <property type="match status" value="9"/>
</dbReference>
<dbReference type="PANTHER" id="PTHR24027:SF442">
    <property type="entry name" value="PROTOCADHERIN-15 ISOFORM X1"/>
    <property type="match status" value="1"/>
</dbReference>
<feature type="region of interest" description="Disordered" evidence="10">
    <location>
        <begin position="4466"/>
        <end position="4494"/>
    </location>
</feature>
<keyword evidence="4" id="KW-0732">Signal</keyword>
<dbReference type="InterPro" id="IPR040853">
    <property type="entry name" value="RapA2_cadherin-like"/>
</dbReference>
<evidence type="ECO:0000256" key="4">
    <source>
        <dbReference type="ARBA" id="ARBA00022729"/>
    </source>
</evidence>
<comment type="caution">
    <text evidence="12">The sequence shown here is derived from an EMBL/GenBank/DDBJ whole genome shotgun (WGS) entry which is preliminary data.</text>
</comment>
<keyword evidence="5" id="KW-0677">Repeat</keyword>
<evidence type="ECO:0000256" key="10">
    <source>
        <dbReference type="SAM" id="MobiDB-lite"/>
    </source>
</evidence>
<dbReference type="Proteomes" id="UP000316095">
    <property type="component" value="Unassembled WGS sequence"/>
</dbReference>
<keyword evidence="13" id="KW-1185">Reference proteome</keyword>
<evidence type="ECO:0000256" key="7">
    <source>
        <dbReference type="ARBA" id="ARBA00022989"/>
    </source>
</evidence>
<feature type="compositionally biased region" description="Polar residues" evidence="10">
    <location>
        <begin position="4478"/>
        <end position="4494"/>
    </location>
</feature>
<dbReference type="PROSITE" id="PS50268">
    <property type="entry name" value="CADHERIN_2"/>
    <property type="match status" value="9"/>
</dbReference>
<evidence type="ECO:0000256" key="6">
    <source>
        <dbReference type="ARBA" id="ARBA00022837"/>
    </source>
</evidence>